<feature type="binding site" evidence="13">
    <location>
        <position position="172"/>
    </location>
    <ligand>
        <name>ATP</name>
        <dbReference type="ChEBI" id="CHEBI:30616"/>
    </ligand>
</feature>
<comment type="cofactor">
    <cofactor evidence="2">
        <name>[4Fe-4S] cluster</name>
        <dbReference type="ChEBI" id="CHEBI:49883"/>
    </cofactor>
</comment>
<evidence type="ECO:0000256" key="3">
    <source>
        <dbReference type="ARBA" id="ARBA00022485"/>
    </source>
</evidence>
<evidence type="ECO:0000256" key="6">
    <source>
        <dbReference type="ARBA" id="ARBA00022741"/>
    </source>
</evidence>
<dbReference type="Proteomes" id="UP001182908">
    <property type="component" value="Chromosome"/>
</dbReference>
<dbReference type="PANTHER" id="PTHR11807">
    <property type="entry name" value="ATPASES OF THE PP SUPERFAMILY-RELATED"/>
    <property type="match status" value="1"/>
</dbReference>
<feature type="domain" description="tRNA(Ile)-lysidine/2-thiocytidine synthase N-terminal" evidence="14">
    <location>
        <begin position="55"/>
        <end position="221"/>
    </location>
</feature>
<sequence length="309" mass="34881">MDSKTIKCDKCNNNAIIFQKYSGMHLCRKHFIEDVERKIKLTIRKHYSIRKNEVIAVGLSGGKDSSTTLYILHKLFGQRPDIEIVGISIDEGIEGYRMDTIESARELTSKLGIRHIVRSFKDEYDTTMDEIAPQQREKGACSYCGVLRKSLLNKIALDIGATKLAIGHNLDDEAQTILLNHLKGDVSRMVRLAPPKELEGLVLRMKPLRHIPEKEVALYAYLQDLPLGFGGCPYAHEAMRREIRAMLNEFEVRHPGTKYALLSGFDKVSGILGREYPQEGLQSCNICGQACTEKICQACKLLKRDQSSK</sequence>
<evidence type="ECO:0000256" key="1">
    <source>
        <dbReference type="ARBA" id="ARBA00001946"/>
    </source>
</evidence>
<dbReference type="AlphaFoldDB" id="A0AA51YLG1"/>
<dbReference type="GO" id="GO:0002144">
    <property type="term" value="C:cytosolic tRNA wobble base thiouridylase complex"/>
    <property type="evidence" value="ECO:0007669"/>
    <property type="project" value="TreeGrafter"/>
</dbReference>
<dbReference type="GO" id="GO:0046872">
    <property type="term" value="F:metal ion binding"/>
    <property type="evidence" value="ECO:0007669"/>
    <property type="project" value="UniProtKB-KW"/>
</dbReference>
<evidence type="ECO:0000256" key="2">
    <source>
        <dbReference type="ARBA" id="ARBA00001966"/>
    </source>
</evidence>
<evidence type="ECO:0000256" key="8">
    <source>
        <dbReference type="ARBA" id="ARBA00022840"/>
    </source>
</evidence>
<keyword evidence="10" id="KW-0408">Iron</keyword>
<feature type="binding site" evidence="12">
    <location>
        <position position="296"/>
    </location>
    <ligand>
        <name>Zn(2+)</name>
        <dbReference type="ChEBI" id="CHEBI:29105"/>
        <label>2</label>
    </ligand>
</feature>
<dbReference type="EMBL" id="CP133592">
    <property type="protein sequence ID" value="WMW24897.1"/>
    <property type="molecule type" value="Genomic_DNA"/>
</dbReference>
<evidence type="ECO:0000256" key="12">
    <source>
        <dbReference type="PIRSR" id="PIRSR004976-50"/>
    </source>
</evidence>
<feature type="binding site" evidence="13">
    <location>
        <position position="167"/>
    </location>
    <ligand>
        <name>ATP</name>
        <dbReference type="ChEBI" id="CHEBI:30616"/>
    </ligand>
</feature>
<dbReference type="InterPro" id="IPR011063">
    <property type="entry name" value="TilS/TtcA_N"/>
</dbReference>
<name>A0AA51YLG1_9EURY</name>
<dbReference type="Pfam" id="PF22082">
    <property type="entry name" value="TtuA_LIM_N"/>
    <property type="match status" value="1"/>
</dbReference>
<keyword evidence="8 13" id="KW-0067">ATP-binding</keyword>
<evidence type="ECO:0000313" key="16">
    <source>
        <dbReference type="EMBL" id="WMW24897.1"/>
    </source>
</evidence>
<reference evidence="16 17" key="1">
    <citation type="submission" date="2023-08" db="EMBL/GenBank/DDBJ databases">
        <title>Methanolobus mangrovi sp. nov. and Methanolobus sediminis sp. nov, two novel methylotrophic methanogens isolated from mangrove sediments in China.</title>
        <authorList>
            <person name="Zhou J."/>
        </authorList>
    </citation>
    <scope>NUCLEOTIDE SEQUENCE [LARGE SCALE GENOMIC DNA]</scope>
    <source>
        <strain evidence="16 17">FTZ6</strain>
    </source>
</reference>
<evidence type="ECO:0000256" key="5">
    <source>
        <dbReference type="ARBA" id="ARBA00022723"/>
    </source>
</evidence>
<evidence type="ECO:0000256" key="9">
    <source>
        <dbReference type="ARBA" id="ARBA00022842"/>
    </source>
</evidence>
<dbReference type="NCBIfam" id="TIGR00269">
    <property type="entry name" value="TIGR00269 family protein"/>
    <property type="match status" value="1"/>
</dbReference>
<feature type="domain" description="2-thiouridine synthetase TtuA-like N-terminal LIM" evidence="15">
    <location>
        <begin position="7"/>
        <end position="32"/>
    </location>
</feature>
<dbReference type="SUPFAM" id="SSF52402">
    <property type="entry name" value="Adenine nucleotide alpha hydrolases-like"/>
    <property type="match status" value="1"/>
</dbReference>
<dbReference type="Pfam" id="PF01171">
    <property type="entry name" value="ATP_bind_3"/>
    <property type="match status" value="1"/>
</dbReference>
<feature type="binding site" evidence="12">
    <location>
        <position position="11"/>
    </location>
    <ligand>
        <name>Zn(2+)</name>
        <dbReference type="ChEBI" id="CHEBI:29105"/>
        <label>1</label>
    </ligand>
</feature>
<dbReference type="GeneID" id="84233562"/>
<dbReference type="GO" id="GO:0002143">
    <property type="term" value="P:tRNA wobble position uridine thiolation"/>
    <property type="evidence" value="ECO:0007669"/>
    <property type="project" value="TreeGrafter"/>
</dbReference>
<feature type="binding site" evidence="12">
    <location>
        <position position="287"/>
    </location>
    <ligand>
        <name>Zn(2+)</name>
        <dbReference type="ChEBI" id="CHEBI:29105"/>
        <label>2</label>
    </ligand>
</feature>
<keyword evidence="3" id="KW-0004">4Fe-4S</keyword>
<dbReference type="GO" id="GO:0016740">
    <property type="term" value="F:transferase activity"/>
    <property type="evidence" value="ECO:0007669"/>
    <property type="project" value="UniProtKB-KW"/>
</dbReference>
<dbReference type="InterPro" id="IPR000541">
    <property type="entry name" value="Ncs6/Tuc1/Ctu1"/>
</dbReference>
<feature type="binding site" evidence="12">
    <location>
        <position position="284"/>
    </location>
    <ligand>
        <name>Zn(2+)</name>
        <dbReference type="ChEBI" id="CHEBI:29105"/>
        <label>2</label>
    </ligand>
</feature>
<keyword evidence="6 13" id="KW-0547">Nucleotide-binding</keyword>
<keyword evidence="4" id="KW-0808">Transferase</keyword>
<feature type="binding site" evidence="12">
    <location>
        <position position="30"/>
    </location>
    <ligand>
        <name>Zn(2+)</name>
        <dbReference type="ChEBI" id="CHEBI:29105"/>
        <label>1</label>
    </ligand>
</feature>
<feature type="binding site" evidence="12">
    <location>
        <position position="8"/>
    </location>
    <ligand>
        <name>Zn(2+)</name>
        <dbReference type="ChEBI" id="CHEBI:29105"/>
        <label>1</label>
    </ligand>
</feature>
<organism evidence="16 17">
    <name type="scientific">Methanolobus sediminis</name>
    <dbReference type="NCBI Taxonomy" id="3072978"/>
    <lineage>
        <taxon>Archaea</taxon>
        <taxon>Methanobacteriati</taxon>
        <taxon>Methanobacteriota</taxon>
        <taxon>Stenosarchaea group</taxon>
        <taxon>Methanomicrobia</taxon>
        <taxon>Methanosarcinales</taxon>
        <taxon>Methanosarcinaceae</taxon>
        <taxon>Methanolobus</taxon>
    </lineage>
</organism>
<dbReference type="InterPro" id="IPR056369">
    <property type="entry name" value="CTU1-like_ATP-bd"/>
</dbReference>
<dbReference type="RefSeq" id="WP_309310703.1">
    <property type="nucleotide sequence ID" value="NZ_CP133592.1"/>
</dbReference>
<evidence type="ECO:0000256" key="7">
    <source>
        <dbReference type="ARBA" id="ARBA00022833"/>
    </source>
</evidence>
<evidence type="ECO:0000313" key="17">
    <source>
        <dbReference type="Proteomes" id="UP001182908"/>
    </source>
</evidence>
<dbReference type="InterPro" id="IPR014729">
    <property type="entry name" value="Rossmann-like_a/b/a_fold"/>
</dbReference>
<feature type="binding site" evidence="13">
    <location>
        <begin position="58"/>
        <end position="60"/>
    </location>
    <ligand>
        <name>ATP</name>
        <dbReference type="ChEBI" id="CHEBI:30616"/>
    </ligand>
</feature>
<dbReference type="Gene3D" id="3.40.50.620">
    <property type="entry name" value="HUPs"/>
    <property type="match status" value="1"/>
</dbReference>
<keyword evidence="7 12" id="KW-0862">Zinc</keyword>
<dbReference type="KEGG" id="mseb:RE474_12555"/>
<dbReference type="InterPro" id="IPR035107">
    <property type="entry name" value="tRNA_thiolation_TtcA_Ctu1"/>
</dbReference>
<dbReference type="CDD" id="cd01713">
    <property type="entry name" value="CTU1-like"/>
    <property type="match status" value="1"/>
</dbReference>
<dbReference type="GO" id="GO:0000049">
    <property type="term" value="F:tRNA binding"/>
    <property type="evidence" value="ECO:0007669"/>
    <property type="project" value="InterPro"/>
</dbReference>
<feature type="binding site" evidence="13">
    <location>
        <position position="64"/>
    </location>
    <ligand>
        <name>ATP</name>
        <dbReference type="ChEBI" id="CHEBI:30616"/>
    </ligand>
</feature>
<accession>A0AA51YLG1</accession>
<keyword evidence="17" id="KW-1185">Reference proteome</keyword>
<keyword evidence="11" id="KW-0411">Iron-sulfur</keyword>
<dbReference type="FunFam" id="3.40.50.620:FF:000174">
    <property type="entry name" value="ATPase, PP-loop superfamily"/>
    <property type="match status" value="1"/>
</dbReference>
<evidence type="ECO:0000259" key="15">
    <source>
        <dbReference type="Pfam" id="PF22082"/>
    </source>
</evidence>
<protein>
    <submittedName>
        <fullName evidence="16">TIGR00269 family protein</fullName>
    </submittedName>
</protein>
<proteinExistence type="predicted"/>
<evidence type="ECO:0000256" key="4">
    <source>
        <dbReference type="ARBA" id="ARBA00022679"/>
    </source>
</evidence>
<dbReference type="InterPro" id="IPR054306">
    <property type="entry name" value="TtuA-like_LIM_N"/>
</dbReference>
<evidence type="ECO:0000259" key="14">
    <source>
        <dbReference type="Pfam" id="PF01171"/>
    </source>
</evidence>
<feature type="binding site" evidence="12">
    <location>
        <position position="299"/>
    </location>
    <ligand>
        <name>Zn(2+)</name>
        <dbReference type="ChEBI" id="CHEBI:29105"/>
        <label>2</label>
    </ligand>
</feature>
<evidence type="ECO:0000256" key="13">
    <source>
        <dbReference type="PIRSR" id="PIRSR004976-51"/>
    </source>
</evidence>
<dbReference type="GO" id="GO:0051539">
    <property type="term" value="F:4 iron, 4 sulfur cluster binding"/>
    <property type="evidence" value="ECO:0007669"/>
    <property type="project" value="UniProtKB-KW"/>
</dbReference>
<dbReference type="GO" id="GO:0005524">
    <property type="term" value="F:ATP binding"/>
    <property type="evidence" value="ECO:0007669"/>
    <property type="project" value="UniProtKB-KW"/>
</dbReference>
<keyword evidence="9" id="KW-0460">Magnesium</keyword>
<feature type="binding site" evidence="13">
    <location>
        <position position="89"/>
    </location>
    <ligand>
        <name>ATP</name>
        <dbReference type="ChEBI" id="CHEBI:30616"/>
    </ligand>
</feature>
<gene>
    <name evidence="16" type="ORF">RE474_12555</name>
</gene>
<dbReference type="PANTHER" id="PTHR11807:SF12">
    <property type="entry name" value="CYTOPLASMIC TRNA 2-THIOLATION PROTEIN 1"/>
    <property type="match status" value="1"/>
</dbReference>
<keyword evidence="5 12" id="KW-0479">Metal-binding</keyword>
<comment type="cofactor">
    <cofactor evidence="1">
        <name>Mg(2+)</name>
        <dbReference type="ChEBI" id="CHEBI:18420"/>
    </cofactor>
</comment>
<evidence type="ECO:0000256" key="11">
    <source>
        <dbReference type="ARBA" id="ARBA00023014"/>
    </source>
</evidence>
<evidence type="ECO:0000256" key="10">
    <source>
        <dbReference type="ARBA" id="ARBA00023004"/>
    </source>
</evidence>
<feature type="binding site" evidence="12">
    <location>
        <position position="27"/>
    </location>
    <ligand>
        <name>Zn(2+)</name>
        <dbReference type="ChEBI" id="CHEBI:29105"/>
        <label>1</label>
    </ligand>
</feature>
<dbReference type="PIRSF" id="PIRSF004976">
    <property type="entry name" value="ATPase_YdaO"/>
    <property type="match status" value="1"/>
</dbReference>